<comment type="cofactor">
    <cofactor evidence="1 6">
        <name>Mg(2+)</name>
        <dbReference type="ChEBI" id="CHEBI:18420"/>
    </cofactor>
</comment>
<accession>A0A8H5HEU4</accession>
<organism evidence="7 8">
    <name type="scientific">Tricholomella constricta</name>
    <dbReference type="NCBI Taxonomy" id="117010"/>
    <lineage>
        <taxon>Eukaryota</taxon>
        <taxon>Fungi</taxon>
        <taxon>Dikarya</taxon>
        <taxon>Basidiomycota</taxon>
        <taxon>Agaricomycotina</taxon>
        <taxon>Agaricomycetes</taxon>
        <taxon>Agaricomycetidae</taxon>
        <taxon>Agaricales</taxon>
        <taxon>Tricholomatineae</taxon>
        <taxon>Lyophyllaceae</taxon>
        <taxon>Tricholomella</taxon>
    </lineage>
</organism>
<evidence type="ECO:0000256" key="2">
    <source>
        <dbReference type="ARBA" id="ARBA00006333"/>
    </source>
</evidence>
<dbReference type="GO" id="GO:0046872">
    <property type="term" value="F:metal ion binding"/>
    <property type="evidence" value="ECO:0007669"/>
    <property type="project" value="UniProtKB-KW"/>
</dbReference>
<dbReference type="GO" id="GO:0010333">
    <property type="term" value="F:terpene synthase activity"/>
    <property type="evidence" value="ECO:0007669"/>
    <property type="project" value="InterPro"/>
</dbReference>
<dbReference type="PANTHER" id="PTHR35201">
    <property type="entry name" value="TERPENE SYNTHASE"/>
    <property type="match status" value="1"/>
</dbReference>
<dbReference type="EC" id="4.2.3.-" evidence="6"/>
<evidence type="ECO:0000256" key="5">
    <source>
        <dbReference type="ARBA" id="ARBA00023239"/>
    </source>
</evidence>
<comment type="similarity">
    <text evidence="2 6">Belongs to the terpene synthase family.</text>
</comment>
<dbReference type="AlphaFoldDB" id="A0A8H5HEU4"/>
<keyword evidence="4 6" id="KW-0460">Magnesium</keyword>
<dbReference type="Gene3D" id="1.10.600.10">
    <property type="entry name" value="Farnesyl Diphosphate Synthase"/>
    <property type="match status" value="1"/>
</dbReference>
<comment type="caution">
    <text evidence="7">The sequence shown here is derived from an EMBL/GenBank/DDBJ whole genome shotgun (WGS) entry which is preliminary data.</text>
</comment>
<evidence type="ECO:0000256" key="3">
    <source>
        <dbReference type="ARBA" id="ARBA00022723"/>
    </source>
</evidence>
<evidence type="ECO:0000313" key="7">
    <source>
        <dbReference type="EMBL" id="KAF5381978.1"/>
    </source>
</evidence>
<dbReference type="SUPFAM" id="SSF48576">
    <property type="entry name" value="Terpenoid synthases"/>
    <property type="match status" value="1"/>
</dbReference>
<evidence type="ECO:0000256" key="1">
    <source>
        <dbReference type="ARBA" id="ARBA00001946"/>
    </source>
</evidence>
<dbReference type="SFLD" id="SFLDG01020">
    <property type="entry name" value="Terpene_Cyclase_Like_2"/>
    <property type="match status" value="1"/>
</dbReference>
<proteinExistence type="inferred from homology"/>
<keyword evidence="5 6" id="KW-0456">Lyase</keyword>
<name>A0A8H5HEU4_9AGAR</name>
<dbReference type="EMBL" id="JAACJP010000009">
    <property type="protein sequence ID" value="KAF5381978.1"/>
    <property type="molecule type" value="Genomic_DNA"/>
</dbReference>
<dbReference type="OrthoDB" id="2861623at2759"/>
<dbReference type="Pfam" id="PF19086">
    <property type="entry name" value="Terpene_syn_C_2"/>
    <property type="match status" value="1"/>
</dbReference>
<dbReference type="GO" id="GO:0008299">
    <property type="term" value="P:isoprenoid biosynthetic process"/>
    <property type="evidence" value="ECO:0007669"/>
    <property type="project" value="UniProtKB-ARBA"/>
</dbReference>
<dbReference type="InterPro" id="IPR008949">
    <property type="entry name" value="Isoprenoid_synthase_dom_sf"/>
</dbReference>
<gene>
    <name evidence="7" type="ORF">D9615_004292</name>
</gene>
<protein>
    <recommendedName>
        <fullName evidence="6">Terpene synthase</fullName>
        <ecNumber evidence="6">4.2.3.-</ecNumber>
    </recommendedName>
</protein>
<dbReference type="InterPro" id="IPR034686">
    <property type="entry name" value="Terpene_cyclase-like_2"/>
</dbReference>
<dbReference type="SFLD" id="SFLDS00005">
    <property type="entry name" value="Isoprenoid_Synthase_Type_I"/>
    <property type="match status" value="1"/>
</dbReference>
<evidence type="ECO:0000256" key="6">
    <source>
        <dbReference type="RuleBase" id="RU366034"/>
    </source>
</evidence>
<keyword evidence="3 6" id="KW-0479">Metal-binding</keyword>
<reference evidence="7 8" key="1">
    <citation type="journal article" date="2020" name="ISME J.">
        <title>Uncovering the hidden diversity of litter-decomposition mechanisms in mushroom-forming fungi.</title>
        <authorList>
            <person name="Floudas D."/>
            <person name="Bentzer J."/>
            <person name="Ahren D."/>
            <person name="Johansson T."/>
            <person name="Persson P."/>
            <person name="Tunlid A."/>
        </authorList>
    </citation>
    <scope>NUCLEOTIDE SEQUENCE [LARGE SCALE GENOMIC DNA]</scope>
    <source>
        <strain evidence="7 8">CBS 661.87</strain>
    </source>
</reference>
<evidence type="ECO:0000313" key="8">
    <source>
        <dbReference type="Proteomes" id="UP000565441"/>
    </source>
</evidence>
<evidence type="ECO:0000256" key="4">
    <source>
        <dbReference type="ARBA" id="ARBA00022842"/>
    </source>
</evidence>
<dbReference type="Proteomes" id="UP000565441">
    <property type="component" value="Unassembled WGS sequence"/>
</dbReference>
<keyword evidence="8" id="KW-1185">Reference proteome</keyword>
<dbReference type="PANTHER" id="PTHR35201:SF4">
    <property type="entry name" value="BETA-PINACENE SYNTHASE-RELATED"/>
    <property type="match status" value="1"/>
</dbReference>
<sequence>MTLAPNQFILPDLLASCRLDSGVNPHYEKAAAEARAWINSYNVFTDRKRAFFVLGSNELLVSHAYNYAGYEEFRTCCDFVNVLFVFDELSDEQNGKDALATGNIFLNAMRDPNWDDRSVFSQMTKEFRARFLRLSGAKATARFLKHWETYCACVIKEAELRERGQILDVDSFITLRRENSAVRLCFGLIEYCFGTDLPDEVFEDPAFMEIYWAAVDHVCWANDIYSYNMEQSKGISGNNIVTVLMANKNMTLQEASDHVGTFCNELMERFTSAQARLPSWGTSVDSEVARFIQGLGCWVKGNLDWSFETQRYFGVKHLEIKETRLVTLQPRELPEELDVDSDIE</sequence>